<dbReference type="PANTHER" id="PTHR46401">
    <property type="entry name" value="GLYCOSYLTRANSFERASE WBBK-RELATED"/>
    <property type="match status" value="1"/>
</dbReference>
<dbReference type="RefSeq" id="WP_338778807.1">
    <property type="nucleotide sequence ID" value="NZ_CP147407.1"/>
</dbReference>
<dbReference type="EMBL" id="CP147407">
    <property type="protein sequence ID" value="WXB96687.1"/>
    <property type="molecule type" value="Genomic_DNA"/>
</dbReference>
<dbReference type="Proteomes" id="UP001377337">
    <property type="component" value="Chromosome"/>
</dbReference>
<reference evidence="3 4" key="1">
    <citation type="submission" date="2024-02" db="EMBL/GenBank/DDBJ databases">
        <title>Seven novel Bacillus-like species.</title>
        <authorList>
            <person name="Liu G."/>
        </authorList>
    </citation>
    <scope>NUCLEOTIDE SEQUENCE [LARGE SCALE GENOMIC DNA]</scope>
    <source>
        <strain evidence="3 4">FJAT-52054</strain>
    </source>
</reference>
<evidence type="ECO:0000313" key="4">
    <source>
        <dbReference type="Proteomes" id="UP001377337"/>
    </source>
</evidence>
<proteinExistence type="predicted"/>
<name>A0ABZ2NFW7_9BACI</name>
<evidence type="ECO:0000256" key="1">
    <source>
        <dbReference type="ARBA" id="ARBA00022679"/>
    </source>
</evidence>
<feature type="domain" description="Glycosyl transferase family 1" evidence="2">
    <location>
        <begin position="200"/>
        <end position="322"/>
    </location>
</feature>
<dbReference type="Pfam" id="PF00534">
    <property type="entry name" value="Glycos_transf_1"/>
    <property type="match status" value="1"/>
</dbReference>
<dbReference type="SUPFAM" id="SSF53756">
    <property type="entry name" value="UDP-Glycosyltransferase/glycogen phosphorylase"/>
    <property type="match status" value="1"/>
</dbReference>
<dbReference type="GO" id="GO:0016757">
    <property type="term" value="F:glycosyltransferase activity"/>
    <property type="evidence" value="ECO:0007669"/>
    <property type="project" value="UniProtKB-KW"/>
</dbReference>
<sequence length="343" mass="40323">MDNNVLVNATSLGSGGALTILNNYLQQLKNQVPEDKLYYIFVPDTCDYFSHPKIILIQNSRNPYYKSRNYWNLVGFKKWCIDKKVKPYEIYSMQNYFPFGFSEDRGVKKKLYLHQPIPFFEYEWSLFKKNERNLWFYKNIYIHLINKSIREADKVIVQTEWLKKKIVSKASINKDNVHVEKPILNTINPNLYTRIPDLEDTTTLFYPSSKNLYKNHKVLYKAMDIIVNKFNLKNVVLYLTLDKADDTALKYINQFNLGANIILTGELNYKQVMEHYKSVDALLFPSKIETYGLPLVEAQFFNLPIIASNLDLFKEVIGDYPRITFCGVDDEFDWANNIKGMIN</sequence>
<dbReference type="EC" id="2.4.-.-" evidence="3"/>
<evidence type="ECO:0000313" key="3">
    <source>
        <dbReference type="EMBL" id="WXB96687.1"/>
    </source>
</evidence>
<gene>
    <name evidence="3" type="ORF">WCV65_19480</name>
</gene>
<keyword evidence="4" id="KW-1185">Reference proteome</keyword>
<keyword evidence="3" id="KW-0328">Glycosyltransferase</keyword>
<evidence type="ECO:0000259" key="2">
    <source>
        <dbReference type="Pfam" id="PF00534"/>
    </source>
</evidence>
<dbReference type="Gene3D" id="3.40.50.2000">
    <property type="entry name" value="Glycogen Phosphorylase B"/>
    <property type="match status" value="2"/>
</dbReference>
<dbReference type="PANTHER" id="PTHR46401:SF2">
    <property type="entry name" value="GLYCOSYLTRANSFERASE WBBK-RELATED"/>
    <property type="match status" value="1"/>
</dbReference>
<dbReference type="InterPro" id="IPR001296">
    <property type="entry name" value="Glyco_trans_1"/>
</dbReference>
<organism evidence="3 4">
    <name type="scientific">Metabacillus sediminis</name>
    <dbReference type="NCBI Taxonomy" id="3117746"/>
    <lineage>
        <taxon>Bacteria</taxon>
        <taxon>Bacillati</taxon>
        <taxon>Bacillota</taxon>
        <taxon>Bacilli</taxon>
        <taxon>Bacillales</taxon>
        <taxon>Bacillaceae</taxon>
        <taxon>Metabacillus</taxon>
    </lineage>
</organism>
<accession>A0ABZ2NFW7</accession>
<keyword evidence="1 3" id="KW-0808">Transferase</keyword>
<protein>
    <submittedName>
        <fullName evidence="3">Glycosyltransferase</fullName>
        <ecNumber evidence="3">2.4.-.-</ecNumber>
    </submittedName>
</protein>